<comment type="caution">
    <text evidence="2">The sequence shown here is derived from an EMBL/GenBank/DDBJ whole genome shotgun (WGS) entry which is preliminary data.</text>
</comment>
<dbReference type="EMBL" id="NTFH01000004">
    <property type="protein sequence ID" value="PHQ16235.1"/>
    <property type="molecule type" value="Genomic_DNA"/>
</dbReference>
<evidence type="ECO:0000259" key="1">
    <source>
        <dbReference type="SMART" id="SM00530"/>
    </source>
</evidence>
<dbReference type="RefSeq" id="WP_099613401.1">
    <property type="nucleotide sequence ID" value="NZ_KZ319368.1"/>
</dbReference>
<evidence type="ECO:0000313" key="2">
    <source>
        <dbReference type="EMBL" id="PHQ16235.1"/>
    </source>
</evidence>
<dbReference type="Pfam" id="PF13560">
    <property type="entry name" value="HTH_31"/>
    <property type="match status" value="1"/>
</dbReference>
<dbReference type="InterPro" id="IPR001387">
    <property type="entry name" value="Cro/C1-type_HTH"/>
</dbReference>
<dbReference type="Proteomes" id="UP000231409">
    <property type="component" value="Unassembled WGS sequence"/>
</dbReference>
<organism evidence="2 3">
    <name type="scientific">Marinobacter profundi</name>
    <dbReference type="NCBI Taxonomy" id="2666256"/>
    <lineage>
        <taxon>Bacteria</taxon>
        <taxon>Pseudomonadati</taxon>
        <taxon>Pseudomonadota</taxon>
        <taxon>Gammaproteobacteria</taxon>
        <taxon>Pseudomonadales</taxon>
        <taxon>Marinobacteraceae</taxon>
        <taxon>Marinobacter</taxon>
    </lineage>
</organism>
<sequence>MRYMQTFNRRLPQLRESRQLSRRDVAAICGVDEARVAGWEHTDPRLRSYPAVAELMDLCLQTGTPLDQLLDLELEGDQCQLELPGLAFSDSTDLSVALAELESVIERLQLTSEEHELLRRFRRASSENRRMILQLLGQ</sequence>
<name>A0A2G1UP63_9GAMM</name>
<feature type="domain" description="HTH cro/C1-type" evidence="1">
    <location>
        <begin position="10"/>
        <end position="69"/>
    </location>
</feature>
<reference evidence="2 3" key="1">
    <citation type="submission" date="2017-09" db="EMBL/GenBank/DDBJ databases">
        <title>The draft genome sequences of Marinobacter sp. PWS21.</title>
        <authorList>
            <person name="Cao J."/>
        </authorList>
    </citation>
    <scope>NUCLEOTIDE SEQUENCE [LARGE SCALE GENOMIC DNA]</scope>
    <source>
        <strain evidence="2 3">PWS21</strain>
    </source>
</reference>
<dbReference type="AlphaFoldDB" id="A0A2G1UP63"/>
<gene>
    <name evidence="2" type="ORF">CLH61_03885</name>
</gene>
<evidence type="ECO:0000313" key="3">
    <source>
        <dbReference type="Proteomes" id="UP000231409"/>
    </source>
</evidence>
<dbReference type="Gene3D" id="1.10.260.40">
    <property type="entry name" value="lambda repressor-like DNA-binding domains"/>
    <property type="match status" value="1"/>
</dbReference>
<dbReference type="InterPro" id="IPR010982">
    <property type="entry name" value="Lambda_DNA-bd_dom_sf"/>
</dbReference>
<dbReference type="GO" id="GO:0003677">
    <property type="term" value="F:DNA binding"/>
    <property type="evidence" value="ECO:0007669"/>
    <property type="project" value="InterPro"/>
</dbReference>
<proteinExistence type="predicted"/>
<dbReference type="SMART" id="SM00530">
    <property type="entry name" value="HTH_XRE"/>
    <property type="match status" value="1"/>
</dbReference>
<dbReference type="SUPFAM" id="SSF47413">
    <property type="entry name" value="lambda repressor-like DNA-binding domains"/>
    <property type="match status" value="1"/>
</dbReference>
<protein>
    <submittedName>
        <fullName evidence="2">Transcriptional regulator</fullName>
    </submittedName>
</protein>
<accession>A0A2G1UP63</accession>
<keyword evidence="3" id="KW-1185">Reference proteome</keyword>